<dbReference type="GO" id="GO:0006457">
    <property type="term" value="P:protein folding"/>
    <property type="evidence" value="ECO:0000318"/>
    <property type="project" value="GO_Central"/>
</dbReference>
<dbReference type="GO" id="GO:0005737">
    <property type="term" value="C:cytoplasm"/>
    <property type="evidence" value="ECO:0000318"/>
    <property type="project" value="GO_Central"/>
</dbReference>
<reference evidence="2" key="1">
    <citation type="journal article" date="2007" name="Science">
        <title>Evolutionary and biomedical insights from the rhesus macaque genome.</title>
        <authorList>
            <person name="Gibbs R.A."/>
            <person name="Rogers J."/>
            <person name="Katze M.G."/>
            <person name="Bumgarner R."/>
            <person name="Weinstock G.M."/>
            <person name="Mardis E.R."/>
            <person name="Remington K.A."/>
            <person name="Strausberg R.L."/>
            <person name="Venter J.C."/>
            <person name="Wilson R.K."/>
            <person name="Batzer M.A."/>
            <person name="Bustamante C.D."/>
            <person name="Eichler E.E."/>
            <person name="Hahn M.W."/>
            <person name="Hardison R.C."/>
            <person name="Makova K.D."/>
            <person name="Miller W."/>
            <person name="Milosavljevic A."/>
            <person name="Palermo R.E."/>
            <person name="Siepel A."/>
            <person name="Sikela J.M."/>
            <person name="Attaway T."/>
            <person name="Bell S."/>
            <person name="Bernard K.E."/>
            <person name="Buhay C.J."/>
            <person name="Chandrabose M.N."/>
            <person name="Dao M."/>
            <person name="Davis C."/>
            <person name="Delehaunty K.D."/>
            <person name="Ding Y."/>
            <person name="Dinh H.H."/>
            <person name="Dugan-Rocha S."/>
            <person name="Fulton L.A."/>
            <person name="Gabisi R.A."/>
            <person name="Garner T.T."/>
            <person name="Godfrey J."/>
            <person name="Hawes A.C."/>
            <person name="Hernandez J."/>
            <person name="Hines S."/>
            <person name="Holder M."/>
            <person name="Hume J."/>
            <person name="Jhangiani S.N."/>
            <person name="Joshi V."/>
            <person name="Khan Z.M."/>
            <person name="Kirkness E.F."/>
            <person name="Cree A."/>
            <person name="Fowler R.G."/>
            <person name="Lee S."/>
            <person name="Lewis L.R."/>
            <person name="Li Z."/>
            <person name="Liu Y.-S."/>
            <person name="Moore S.M."/>
            <person name="Muzny D."/>
            <person name="Nazareth L.V."/>
            <person name="Ngo D.N."/>
            <person name="Okwuonu G.O."/>
            <person name="Pai G."/>
            <person name="Parker D."/>
            <person name="Paul H.A."/>
            <person name="Pfannkoch C."/>
            <person name="Pohl C.S."/>
            <person name="Rogers Y.-H.C."/>
            <person name="Ruiz S.J."/>
            <person name="Sabo A."/>
            <person name="Santibanez J."/>
            <person name="Schneider B.W."/>
            <person name="Smith S.M."/>
            <person name="Sodergren E."/>
            <person name="Svatek A.F."/>
            <person name="Utterback T.R."/>
            <person name="Vattathil S."/>
            <person name="Warren W."/>
            <person name="White C.S."/>
            <person name="Chinwalla A.T."/>
            <person name="Feng Y."/>
            <person name="Halpern A.L."/>
            <person name="Hillier L.W."/>
            <person name="Huang X."/>
            <person name="Minx P."/>
            <person name="Nelson J.O."/>
            <person name="Pepin K.H."/>
            <person name="Qin X."/>
            <person name="Sutton G.G."/>
            <person name="Venter E."/>
            <person name="Walenz B.P."/>
            <person name="Wallis J.W."/>
            <person name="Worley K.C."/>
            <person name="Yang S.-P."/>
            <person name="Jones S.M."/>
            <person name="Marra M.A."/>
            <person name="Rocchi M."/>
            <person name="Schein J.E."/>
            <person name="Baertsch R."/>
            <person name="Clarke L."/>
            <person name="Csuros M."/>
            <person name="Glasscock J."/>
            <person name="Harris R.A."/>
            <person name="Havlak P."/>
            <person name="Jackson A.R."/>
            <person name="Jiang H."/>
            <person name="Liu Y."/>
            <person name="Messina D.N."/>
            <person name="Shen Y."/>
            <person name="Song H.X.-Z."/>
            <person name="Wylie T."/>
            <person name="Zhang L."/>
            <person name="Birney E."/>
            <person name="Han K."/>
            <person name="Konkel M.K."/>
            <person name="Lee J."/>
            <person name="Smit A.F.A."/>
            <person name="Ullmer B."/>
            <person name="Wang H."/>
            <person name="Xing J."/>
            <person name="Burhans R."/>
            <person name="Cheng Z."/>
            <person name="Karro J.E."/>
            <person name="Ma J."/>
            <person name="Raney B."/>
            <person name="She X."/>
            <person name="Cox M.J."/>
            <person name="Demuth J.P."/>
            <person name="Dumas L.J."/>
            <person name="Han S.-G."/>
            <person name="Hopkins J."/>
            <person name="Karimpour-Fard A."/>
            <person name="Kim Y.H."/>
            <person name="Pollack J.R."/>
            <person name="Vinar T."/>
            <person name="Addo-Quaye C."/>
            <person name="Degenhardt J."/>
            <person name="Denby A."/>
            <person name="Hubisz M.J."/>
            <person name="Indap A."/>
            <person name="Kosiol C."/>
            <person name="Lahn B.T."/>
            <person name="Lawson H.A."/>
            <person name="Marklein A."/>
            <person name="Nielsen R."/>
            <person name="Vallender E.J."/>
            <person name="Clark A.G."/>
            <person name="Ferguson B."/>
            <person name="Hernandez R.D."/>
            <person name="Hirani K."/>
            <person name="Kehrer-Sawatzki H."/>
            <person name="Kolb J."/>
            <person name="Patil S."/>
            <person name="Pu L.-L."/>
            <person name="Ren Y."/>
            <person name="Smith D.G."/>
            <person name="Wheeler D.A."/>
            <person name="Schenck I."/>
            <person name="Ball E.V."/>
            <person name="Chen R."/>
            <person name="Cooper D.N."/>
            <person name="Giardine B."/>
            <person name="Hsu F."/>
            <person name="Kent W.J."/>
            <person name="Lesk A."/>
            <person name="Nelson D.L."/>
            <person name="O'brien W.E."/>
            <person name="Pruefer K."/>
            <person name="Stenson P.D."/>
            <person name="Wallace J.C."/>
            <person name="Ke H."/>
            <person name="Liu X.-M."/>
            <person name="Wang P."/>
            <person name="Xiang A.P."/>
            <person name="Yang F."/>
            <person name="Barber G.P."/>
            <person name="Haussler D."/>
            <person name="Karolchik D."/>
            <person name="Kern A.D."/>
            <person name="Kuhn R.M."/>
            <person name="Smith K.E."/>
            <person name="Zwieg A.S."/>
        </authorList>
    </citation>
    <scope>NUCLEOTIDE SEQUENCE [LARGE SCALE GENOMIC DNA]</scope>
    <source>
        <strain evidence="2">17573</strain>
    </source>
</reference>
<dbReference type="Bgee" id="ENSMMUG00000047000">
    <property type="expression patterns" value="Expressed in superior frontal gyrus and 22 other cell types or tissues"/>
</dbReference>
<sequence>MLIDWRGIAEHFSCPSLQNELVFLSLRNPQLQTWGDRPEHCPAAELNSVLVPELRGFQRINKRLSSDWWVPGGQLPSHPGRWPFPSPSGHVSRLMGPLQPLALGTQLFLAKSMQQRLRHSQLQKRSGVKVINKASREKVSWSCCGQTCKDLQNKRK</sequence>
<dbReference type="Proteomes" id="UP000006718">
    <property type="component" value="Chromosome 9"/>
</dbReference>
<keyword evidence="2" id="KW-1185">Reference proteome</keyword>
<dbReference type="VEuPathDB" id="HostDB:ENSMMUG00000047000"/>
<organism evidence="1 2">
    <name type="scientific">Macaca mulatta</name>
    <name type="common">Rhesus macaque</name>
    <dbReference type="NCBI Taxonomy" id="9544"/>
    <lineage>
        <taxon>Eukaryota</taxon>
        <taxon>Metazoa</taxon>
        <taxon>Chordata</taxon>
        <taxon>Craniata</taxon>
        <taxon>Vertebrata</taxon>
        <taxon>Euteleostomi</taxon>
        <taxon>Mammalia</taxon>
        <taxon>Eutheria</taxon>
        <taxon>Euarchontoglires</taxon>
        <taxon>Primates</taxon>
        <taxon>Haplorrhini</taxon>
        <taxon>Catarrhini</taxon>
        <taxon>Cercopithecidae</taxon>
        <taxon>Cercopithecinae</taxon>
        <taxon>Macaca</taxon>
    </lineage>
</organism>
<reference evidence="1" key="3">
    <citation type="submission" date="2025-08" db="UniProtKB">
        <authorList>
            <consortium name="Ensembl"/>
        </authorList>
    </citation>
    <scope>IDENTIFICATION</scope>
    <source>
        <strain evidence="1">17573</strain>
    </source>
</reference>
<reference evidence="1" key="2">
    <citation type="submission" date="2019-01" db="EMBL/GenBank/DDBJ databases">
        <authorList>
            <person name="Graves T."/>
            <person name="Eichler E.E."/>
            <person name="Wilson R.K."/>
        </authorList>
    </citation>
    <scope>NUCLEOTIDE SEQUENCE [LARGE SCALE GENOMIC DNA]</scope>
    <source>
        <strain evidence="1">17573</strain>
    </source>
</reference>
<dbReference type="InParanoid" id="A0A1D5RCW3"/>
<dbReference type="GO" id="GO:0015630">
    <property type="term" value="C:microtubule cytoskeleton"/>
    <property type="evidence" value="ECO:0000318"/>
    <property type="project" value="GO_Central"/>
</dbReference>
<protein>
    <submittedName>
        <fullName evidence="1">Uncharacterized protein</fullName>
    </submittedName>
</protein>
<evidence type="ECO:0000313" key="1">
    <source>
        <dbReference type="Ensembl" id="ENSMMUP00000058156.2"/>
    </source>
</evidence>
<accession>A0A1D5RCW3</accession>
<name>A0A1D5RCW3_MACMU</name>
<reference evidence="1" key="4">
    <citation type="submission" date="2025-09" db="UniProtKB">
        <authorList>
            <consortium name="Ensembl"/>
        </authorList>
    </citation>
    <scope>IDENTIFICATION</scope>
    <source>
        <strain evidence="1">17573</strain>
    </source>
</reference>
<dbReference type="AlphaFoldDB" id="A0A1D5RCW3"/>
<proteinExistence type="predicted"/>
<dbReference type="Ensembl" id="ENSMMUT00000056492.2">
    <property type="protein sequence ID" value="ENSMMUP00000058156.2"/>
    <property type="gene ID" value="ENSMMUG00000047000.2"/>
</dbReference>
<dbReference type="GeneTree" id="ENSGT00910000147323"/>
<dbReference type="GO" id="GO:0005525">
    <property type="term" value="F:GTP binding"/>
    <property type="evidence" value="ECO:0000318"/>
    <property type="project" value="GO_Central"/>
</dbReference>
<evidence type="ECO:0000313" key="2">
    <source>
        <dbReference type="Proteomes" id="UP000006718"/>
    </source>
</evidence>